<evidence type="ECO:0000256" key="1">
    <source>
        <dbReference type="SAM" id="MobiDB-lite"/>
    </source>
</evidence>
<name>A0ABP0VKU9_9BRYO</name>
<organism evidence="2 3">
    <name type="scientific">Sphagnum jensenii</name>
    <dbReference type="NCBI Taxonomy" id="128206"/>
    <lineage>
        <taxon>Eukaryota</taxon>
        <taxon>Viridiplantae</taxon>
        <taxon>Streptophyta</taxon>
        <taxon>Embryophyta</taxon>
        <taxon>Bryophyta</taxon>
        <taxon>Sphagnophytina</taxon>
        <taxon>Sphagnopsida</taxon>
        <taxon>Sphagnales</taxon>
        <taxon>Sphagnaceae</taxon>
        <taxon>Sphagnum</taxon>
    </lineage>
</organism>
<sequence length="303" mass="33915">MNRVQEEALDGWTFQGRRKHTPKLVSPRPEAPHTLPRTPQRECTPGSKRGLAHSEIHPSFFTALGIPTLANKEPLRTRIWPVLSRVKNDRKEILVHSKSKALPSLLLSIRLSGPMEAEGTLWDPNSAWPELAQRIELELEEKVLRFKLSISERPQLEWVWHEEPNRGGIKCTILAHVSTGESALSLQSKKHLHWKSLDDISNMNNEVELAASAHNLLKKAEAGDTTRQAISNKAANILASPHAARKKRYKKLDLTQIPLGAFGALTQEVKIDAERGQRLAQGEEAIHTGSLSQPAARSRLTYD</sequence>
<reference evidence="2" key="1">
    <citation type="submission" date="2024-02" db="EMBL/GenBank/DDBJ databases">
        <authorList>
            <consortium name="ELIXIR-Norway"/>
            <consortium name="Elixir Norway"/>
        </authorList>
    </citation>
    <scope>NUCLEOTIDE SEQUENCE</scope>
</reference>
<evidence type="ECO:0000313" key="2">
    <source>
        <dbReference type="EMBL" id="CAK9253725.1"/>
    </source>
</evidence>
<evidence type="ECO:0000313" key="3">
    <source>
        <dbReference type="Proteomes" id="UP001497444"/>
    </source>
</evidence>
<proteinExistence type="predicted"/>
<gene>
    <name evidence="2" type="ORF">CSSPJE1EN1_LOCUS29103</name>
</gene>
<feature type="region of interest" description="Disordered" evidence="1">
    <location>
        <begin position="1"/>
        <end position="50"/>
    </location>
</feature>
<protein>
    <recommendedName>
        <fullName evidence="4">Nudix hydrolase domain-containing protein</fullName>
    </recommendedName>
</protein>
<evidence type="ECO:0008006" key="4">
    <source>
        <dbReference type="Google" id="ProtNLM"/>
    </source>
</evidence>
<feature type="region of interest" description="Disordered" evidence="1">
    <location>
        <begin position="282"/>
        <end position="303"/>
    </location>
</feature>
<accession>A0ABP0VKU9</accession>
<comment type="caution">
    <text evidence="2">The sequence shown here is derived from an EMBL/GenBank/DDBJ whole genome shotgun (WGS) entry which is preliminary data.</text>
</comment>
<keyword evidence="3" id="KW-1185">Reference proteome</keyword>
<dbReference type="EMBL" id="CAXAQS010000931">
    <property type="protein sequence ID" value="CAK9253725.1"/>
    <property type="molecule type" value="Genomic_DNA"/>
</dbReference>
<dbReference type="Proteomes" id="UP001497444">
    <property type="component" value="Unassembled WGS sequence"/>
</dbReference>